<feature type="transmembrane region" description="Helical" evidence="9">
    <location>
        <begin position="336"/>
        <end position="357"/>
    </location>
</feature>
<feature type="compositionally biased region" description="Low complexity" evidence="8">
    <location>
        <begin position="22"/>
        <end position="31"/>
    </location>
</feature>
<evidence type="ECO:0000256" key="5">
    <source>
        <dbReference type="ARBA" id="ARBA00022692"/>
    </source>
</evidence>
<protein>
    <submittedName>
        <fullName evidence="10">TDT family transporter</fullName>
    </submittedName>
</protein>
<dbReference type="Pfam" id="PF03595">
    <property type="entry name" value="SLAC1"/>
    <property type="match status" value="1"/>
</dbReference>
<dbReference type="Gene3D" id="1.50.10.150">
    <property type="entry name" value="Voltage-dependent anion channel"/>
    <property type="match status" value="1"/>
</dbReference>
<dbReference type="EMBL" id="BAAANE010000017">
    <property type="protein sequence ID" value="GAA1661583.1"/>
    <property type="molecule type" value="Genomic_DNA"/>
</dbReference>
<keyword evidence="4" id="KW-1003">Cell membrane</keyword>
<evidence type="ECO:0000313" key="11">
    <source>
        <dbReference type="Proteomes" id="UP001501319"/>
    </source>
</evidence>
<feature type="transmembrane region" description="Helical" evidence="9">
    <location>
        <begin position="256"/>
        <end position="282"/>
    </location>
</feature>
<evidence type="ECO:0000256" key="2">
    <source>
        <dbReference type="ARBA" id="ARBA00008566"/>
    </source>
</evidence>
<feature type="transmembrane region" description="Helical" evidence="9">
    <location>
        <begin position="159"/>
        <end position="180"/>
    </location>
</feature>
<keyword evidence="6 9" id="KW-1133">Transmembrane helix</keyword>
<evidence type="ECO:0000256" key="6">
    <source>
        <dbReference type="ARBA" id="ARBA00022989"/>
    </source>
</evidence>
<keyword evidence="11" id="KW-1185">Reference proteome</keyword>
<keyword evidence="3" id="KW-0813">Transport</keyword>
<dbReference type="PANTHER" id="PTHR31686">
    <property type="match status" value="1"/>
</dbReference>
<organism evidence="10 11">
    <name type="scientific">Kribbella alba</name>
    <dbReference type="NCBI Taxonomy" id="190197"/>
    <lineage>
        <taxon>Bacteria</taxon>
        <taxon>Bacillati</taxon>
        <taxon>Actinomycetota</taxon>
        <taxon>Actinomycetes</taxon>
        <taxon>Propionibacteriales</taxon>
        <taxon>Kribbellaceae</taxon>
        <taxon>Kribbella</taxon>
    </lineage>
</organism>
<accession>A0ABP4RVW3</accession>
<feature type="transmembrane region" description="Helical" evidence="9">
    <location>
        <begin position="223"/>
        <end position="249"/>
    </location>
</feature>
<dbReference type="InterPro" id="IPR004695">
    <property type="entry name" value="SLAC1/Mae1/Ssu1/TehA"/>
</dbReference>
<dbReference type="CDD" id="cd09320">
    <property type="entry name" value="TDT_like_2"/>
    <property type="match status" value="1"/>
</dbReference>
<evidence type="ECO:0000256" key="9">
    <source>
        <dbReference type="SAM" id="Phobius"/>
    </source>
</evidence>
<feature type="transmembrane region" description="Helical" evidence="9">
    <location>
        <begin position="363"/>
        <end position="384"/>
    </location>
</feature>
<reference evidence="11" key="1">
    <citation type="journal article" date="2019" name="Int. J. Syst. Evol. Microbiol.">
        <title>The Global Catalogue of Microorganisms (GCM) 10K type strain sequencing project: providing services to taxonomists for standard genome sequencing and annotation.</title>
        <authorList>
            <consortium name="The Broad Institute Genomics Platform"/>
            <consortium name="The Broad Institute Genome Sequencing Center for Infectious Disease"/>
            <person name="Wu L."/>
            <person name="Ma J."/>
        </authorList>
    </citation>
    <scope>NUCLEOTIDE SEQUENCE [LARGE SCALE GENOMIC DNA]</scope>
    <source>
        <strain evidence="11">JCM 14306</strain>
    </source>
</reference>
<dbReference type="Proteomes" id="UP001501319">
    <property type="component" value="Unassembled WGS sequence"/>
</dbReference>
<dbReference type="InterPro" id="IPR051629">
    <property type="entry name" value="Sulfite_efflux_TDT"/>
</dbReference>
<dbReference type="PANTHER" id="PTHR31686:SF1">
    <property type="entry name" value="SULFITE EFFLUX PUMP SSU1"/>
    <property type="match status" value="1"/>
</dbReference>
<feature type="region of interest" description="Disordered" evidence="8">
    <location>
        <begin position="18"/>
        <end position="37"/>
    </location>
</feature>
<evidence type="ECO:0000256" key="4">
    <source>
        <dbReference type="ARBA" id="ARBA00022475"/>
    </source>
</evidence>
<evidence type="ECO:0000256" key="7">
    <source>
        <dbReference type="ARBA" id="ARBA00023136"/>
    </source>
</evidence>
<gene>
    <name evidence="10" type="ORF">GCM10009744_64130</name>
</gene>
<sequence>MLRLLAVQKERVDLRKSGLMSTQQQMQTRQPTRPPRAGLFRDLNRPSDVFSNLTPNWYASIMGTGIVAGAAASLPWQPSGLHTAAIVVWALAAILLVALTAATVTHWVRYPGAARRHLLNPVMGHFYGAPPMAMLTVGAGTILLGRDVLGLRAAVDIDWVLWFAGTITGLAVAVVVPFVMFTRHEVKPDSAFGGWLMPVVPPMVSATTGALLVPYAPAGQARLALLLCCYAMFGMSLLASVVVITLIWYRLAVYKVGLAAMVPTLWIVLGPLGQSVAAANLLGGVASQALPRPYSTALQAFGVVYGVPVWGFAVMWAAIAAAITVRTARDHLPFSLTWWSFTFPIGTVVEGTSGLALHTGSDVFRVAAMLFYVGLVAAWIIVAVRTARGSLRGTLFLAPGQLAAADRPAT</sequence>
<keyword evidence="5 9" id="KW-0812">Transmembrane</keyword>
<comment type="subcellular location">
    <subcellularLocation>
        <location evidence="1">Cell membrane</location>
        <topology evidence="1">Multi-pass membrane protein</topology>
    </subcellularLocation>
</comment>
<feature type="transmembrane region" description="Helical" evidence="9">
    <location>
        <begin position="192"/>
        <end position="217"/>
    </location>
</feature>
<evidence type="ECO:0000313" key="10">
    <source>
        <dbReference type="EMBL" id="GAA1661583.1"/>
    </source>
</evidence>
<keyword evidence="7 9" id="KW-0472">Membrane</keyword>
<evidence type="ECO:0000256" key="1">
    <source>
        <dbReference type="ARBA" id="ARBA00004651"/>
    </source>
</evidence>
<evidence type="ECO:0000256" key="8">
    <source>
        <dbReference type="SAM" id="MobiDB-lite"/>
    </source>
</evidence>
<feature type="transmembrane region" description="Helical" evidence="9">
    <location>
        <begin position="82"/>
        <end position="105"/>
    </location>
</feature>
<proteinExistence type="inferred from homology"/>
<evidence type="ECO:0000256" key="3">
    <source>
        <dbReference type="ARBA" id="ARBA00022448"/>
    </source>
</evidence>
<comment type="similarity">
    <text evidence="2">Belongs to the tellurite-resistance/dicarboxylate transporter (TDT) family.</text>
</comment>
<dbReference type="InterPro" id="IPR038665">
    <property type="entry name" value="Voltage-dep_anion_channel_sf"/>
</dbReference>
<name>A0ABP4RVW3_9ACTN</name>
<feature type="transmembrane region" description="Helical" evidence="9">
    <location>
        <begin position="57"/>
        <end position="76"/>
    </location>
</feature>
<comment type="caution">
    <text evidence="10">The sequence shown here is derived from an EMBL/GenBank/DDBJ whole genome shotgun (WGS) entry which is preliminary data.</text>
</comment>
<feature type="transmembrane region" description="Helical" evidence="9">
    <location>
        <begin position="302"/>
        <end position="324"/>
    </location>
</feature>